<dbReference type="InterPro" id="IPR036188">
    <property type="entry name" value="FAD/NAD-bd_sf"/>
</dbReference>
<reference evidence="3 4" key="1">
    <citation type="journal article" date="2023" name="G3 (Bethesda)">
        <title>A chromosome-level genome assembly of Zasmidium syzygii isolated from banana leaves.</title>
        <authorList>
            <person name="van Westerhoven A.C."/>
            <person name="Mehrabi R."/>
            <person name="Talebi R."/>
            <person name="Steentjes M.B.F."/>
            <person name="Corcolon B."/>
            <person name="Chong P.A."/>
            <person name="Kema G.H.J."/>
            <person name="Seidl M.F."/>
        </authorList>
    </citation>
    <scope>NUCLEOTIDE SEQUENCE [LARGE SCALE GENOMIC DNA]</scope>
    <source>
        <strain evidence="3 4">P124</strain>
    </source>
</reference>
<dbReference type="Gene3D" id="3.90.660.10">
    <property type="match status" value="1"/>
</dbReference>
<evidence type="ECO:0000256" key="1">
    <source>
        <dbReference type="SAM" id="MobiDB-lite"/>
    </source>
</evidence>
<dbReference type="PRINTS" id="PR00419">
    <property type="entry name" value="ADXRDTASE"/>
</dbReference>
<dbReference type="Gene3D" id="3.50.50.60">
    <property type="entry name" value="FAD/NAD(P)-binding domain"/>
    <property type="match status" value="1"/>
</dbReference>
<comment type="caution">
    <text evidence="3">The sequence shown here is derived from an EMBL/GenBank/DDBJ whole genome shotgun (WGS) entry which is preliminary data.</text>
</comment>
<feature type="compositionally biased region" description="Low complexity" evidence="1">
    <location>
        <begin position="380"/>
        <end position="389"/>
    </location>
</feature>
<name>A0ABR0EZS6_ZASCE</name>
<sequence length="569" mass="63088">MEHTEHCNYLDRNGMSRIKTDLNNRHSHNDANDMLRTAVAKSRQISVGIVGAGFAGLRCADVLLRHGFKVTVLEARNRLGGRVAQSNHLGHLVDLGPNWIHGSNDNPIMKIAHETETKLHAWDEEAIVYDPEGKPLEDKEVEQHNTLLWDDGLIAAAFKYSNEYHDSIDPQRSLFDFFSEKVQSLFEDEPTDIAKRKRKTLLQFASMWGCYIGSPVTRQSLKFFWLEEVIEGENPFVAETYHKILDAVAGPAKKGSDIRLNREVLKIKSEASGSTKDEKLPQPSVTLADGESLVFDEVVVTTPLGWLKGNKTAFEPALPARLSSAIDNISYGTLDKVYITFPNAFWNSSSGSSQSASVNGIDPEGKTPNATATITPLHQPPSNDNTTSSPSLLNWLQPHYASSTNPQQWEQFGMNLAALRKDCAQPTILFYIQGPQSKYIGELVASSKSDQDLDDKLKNFFEPYYSLLPNFDAKDPKCTPKAFLATAWAIDKFAGYGSYANFQVGLEKGDEDIETMRHGMPERHVWLAGEHTAPFIALGTSTGAYWSGEAVGERIAKAYGKAEGEESKS</sequence>
<feature type="domain" description="Amine oxidase" evidence="2">
    <location>
        <begin position="54"/>
        <end position="551"/>
    </location>
</feature>
<dbReference type="PANTHER" id="PTHR10742">
    <property type="entry name" value="FLAVIN MONOAMINE OXIDASE"/>
    <property type="match status" value="1"/>
</dbReference>
<dbReference type="InterPro" id="IPR050281">
    <property type="entry name" value="Flavin_monoamine_oxidase"/>
</dbReference>
<evidence type="ECO:0000313" key="4">
    <source>
        <dbReference type="Proteomes" id="UP001305779"/>
    </source>
</evidence>
<dbReference type="Pfam" id="PF01593">
    <property type="entry name" value="Amino_oxidase"/>
    <property type="match status" value="1"/>
</dbReference>
<gene>
    <name evidence="3" type="ORF">PRZ48_000451</name>
</gene>
<dbReference type="PANTHER" id="PTHR10742:SF414">
    <property type="entry name" value="CONTAINING AMINE OXIDASE, PUTATIVE (AFU_ORTHOLOGUE AFUA_3G12150)-RELATED"/>
    <property type="match status" value="1"/>
</dbReference>
<dbReference type="InterPro" id="IPR002937">
    <property type="entry name" value="Amino_oxidase"/>
</dbReference>
<proteinExistence type="predicted"/>
<feature type="region of interest" description="Disordered" evidence="1">
    <location>
        <begin position="352"/>
        <end position="389"/>
    </location>
</feature>
<evidence type="ECO:0000313" key="3">
    <source>
        <dbReference type="EMBL" id="KAK4506718.1"/>
    </source>
</evidence>
<dbReference type="SUPFAM" id="SSF54373">
    <property type="entry name" value="FAD-linked reductases, C-terminal domain"/>
    <property type="match status" value="1"/>
</dbReference>
<keyword evidence="4" id="KW-1185">Reference proteome</keyword>
<evidence type="ECO:0000259" key="2">
    <source>
        <dbReference type="Pfam" id="PF01593"/>
    </source>
</evidence>
<organism evidence="3 4">
    <name type="scientific">Zasmidium cellare</name>
    <name type="common">Wine cellar mold</name>
    <name type="synonym">Racodium cellare</name>
    <dbReference type="NCBI Taxonomy" id="395010"/>
    <lineage>
        <taxon>Eukaryota</taxon>
        <taxon>Fungi</taxon>
        <taxon>Dikarya</taxon>
        <taxon>Ascomycota</taxon>
        <taxon>Pezizomycotina</taxon>
        <taxon>Dothideomycetes</taxon>
        <taxon>Dothideomycetidae</taxon>
        <taxon>Mycosphaerellales</taxon>
        <taxon>Mycosphaerellaceae</taxon>
        <taxon>Zasmidium</taxon>
    </lineage>
</organism>
<dbReference type="Proteomes" id="UP001305779">
    <property type="component" value="Unassembled WGS sequence"/>
</dbReference>
<protein>
    <recommendedName>
        <fullName evidence="2">Amine oxidase domain-containing protein</fullName>
    </recommendedName>
</protein>
<accession>A0ABR0EZS6</accession>
<dbReference type="SUPFAM" id="SSF51905">
    <property type="entry name" value="FAD/NAD(P)-binding domain"/>
    <property type="match status" value="1"/>
</dbReference>
<dbReference type="EMBL" id="JAXOVC010000001">
    <property type="protein sequence ID" value="KAK4506718.1"/>
    <property type="molecule type" value="Genomic_DNA"/>
</dbReference>